<comment type="caution">
    <text evidence="1">The sequence shown here is derived from an EMBL/GenBank/DDBJ whole genome shotgun (WGS) entry which is preliminary data.</text>
</comment>
<proteinExistence type="predicted"/>
<reference evidence="1" key="1">
    <citation type="journal article" date="2014" name="Front. Microbiol.">
        <title>High frequency of phylogenetically diverse reductive dehalogenase-homologous genes in deep subseafloor sedimentary metagenomes.</title>
        <authorList>
            <person name="Kawai M."/>
            <person name="Futagami T."/>
            <person name="Toyoda A."/>
            <person name="Takaki Y."/>
            <person name="Nishi S."/>
            <person name="Hori S."/>
            <person name="Arai W."/>
            <person name="Tsubouchi T."/>
            <person name="Morono Y."/>
            <person name="Uchiyama I."/>
            <person name="Ito T."/>
            <person name="Fujiyama A."/>
            <person name="Inagaki F."/>
            <person name="Takami H."/>
        </authorList>
    </citation>
    <scope>NUCLEOTIDE SEQUENCE</scope>
    <source>
        <strain evidence="1">Expedition CK06-06</strain>
    </source>
</reference>
<dbReference type="EMBL" id="BARU01009879">
    <property type="protein sequence ID" value="GAH42735.1"/>
    <property type="molecule type" value="Genomic_DNA"/>
</dbReference>
<gene>
    <name evidence="1" type="ORF">S03H2_18983</name>
</gene>
<evidence type="ECO:0000313" key="1">
    <source>
        <dbReference type="EMBL" id="GAH42735.1"/>
    </source>
</evidence>
<sequence>MTVELDKNSIKTLIGLITVEIERVGEAKEKYGFYDPGYFYKLVDIRSKLMAMPLAGELPSAFSNERW</sequence>
<name>X1GD34_9ZZZZ</name>
<accession>X1GD34</accession>
<protein>
    <submittedName>
        <fullName evidence="1">Uncharacterized protein</fullName>
    </submittedName>
</protein>
<dbReference type="AlphaFoldDB" id="X1GD34"/>
<organism evidence="1">
    <name type="scientific">marine sediment metagenome</name>
    <dbReference type="NCBI Taxonomy" id="412755"/>
    <lineage>
        <taxon>unclassified sequences</taxon>
        <taxon>metagenomes</taxon>
        <taxon>ecological metagenomes</taxon>
    </lineage>
</organism>